<keyword evidence="1" id="KW-0472">Membrane</keyword>
<feature type="transmembrane region" description="Helical" evidence="1">
    <location>
        <begin position="293"/>
        <end position="312"/>
    </location>
</feature>
<feature type="transmembrane region" description="Helical" evidence="1">
    <location>
        <begin position="333"/>
        <end position="355"/>
    </location>
</feature>
<sequence>MWLLAHGLVGRADLPIPFWLFAWCTAAVVALSFAGLGAAWSTPRFAGDRFRPLPDAVSRVLTSRAVEIACGALGVVLLLAVIASGLLGTQIPGENLAPTFVYVAFWLGFVPLSVLFGDVFAAFNPWRAVGRAVGWAFRGVGAEPLAYPARLGYYPAAVGLLCFAALELISARGDRPGTIAIAALVYSAVTWIAMGVFGVDTWSRRGEAFGVYFNLFSRLSAFERRGRQIGVRPLLSGLAQLGAQSGLVAVVMVMIGTVTFDGLSAGPTWLSNTRGIIGSLIDAGVSPRAAVELVWAVGMWLIVLAICGLYALAMSGAHTVERRFSTRELARRFAPSLVPIGLAYAAAHYVSLLVFQGQLILPRASDPLGEGWDLFGAAGGQIDLGVLSAEAFWYLQTGFVVTGHVAALALAHDRALVLYGDPGRALRSQRWMLAIMITFTVLALWLLSEAAEG</sequence>
<feature type="transmembrane region" description="Helical" evidence="1">
    <location>
        <begin position="151"/>
        <end position="171"/>
    </location>
</feature>
<protein>
    <submittedName>
        <fullName evidence="2">Fenitrothion hydrolase</fullName>
    </submittedName>
</protein>
<feature type="transmembrane region" description="Helical" evidence="1">
    <location>
        <begin position="20"/>
        <end position="40"/>
    </location>
</feature>
<feature type="transmembrane region" description="Helical" evidence="1">
    <location>
        <begin position="431"/>
        <end position="448"/>
    </location>
</feature>
<accession>A0ABT4RPC1</accession>
<keyword evidence="1" id="KW-0812">Transmembrane</keyword>
<evidence type="ECO:0000313" key="2">
    <source>
        <dbReference type="EMBL" id="MDA0140409.1"/>
    </source>
</evidence>
<dbReference type="Proteomes" id="UP001147700">
    <property type="component" value="Unassembled WGS sequence"/>
</dbReference>
<reference evidence="2" key="1">
    <citation type="submission" date="2022-10" db="EMBL/GenBank/DDBJ databases">
        <title>The WGS of Solirubrobacter sp. CPCC 204708.</title>
        <authorList>
            <person name="Jiang Z."/>
        </authorList>
    </citation>
    <scope>NUCLEOTIDE SEQUENCE</scope>
    <source>
        <strain evidence="2">CPCC 204708</strain>
    </source>
</reference>
<evidence type="ECO:0000256" key="1">
    <source>
        <dbReference type="SAM" id="Phobius"/>
    </source>
</evidence>
<dbReference type="RefSeq" id="WP_202953272.1">
    <property type="nucleotide sequence ID" value="NZ_JAPCID010000038.1"/>
</dbReference>
<dbReference type="EMBL" id="JAPCID010000038">
    <property type="protein sequence ID" value="MDA0140409.1"/>
    <property type="molecule type" value="Genomic_DNA"/>
</dbReference>
<feature type="transmembrane region" description="Helical" evidence="1">
    <location>
        <begin position="391"/>
        <end position="411"/>
    </location>
</feature>
<feature type="transmembrane region" description="Helical" evidence="1">
    <location>
        <begin position="99"/>
        <end position="123"/>
    </location>
</feature>
<feature type="transmembrane region" description="Helical" evidence="1">
    <location>
        <begin position="61"/>
        <end position="87"/>
    </location>
</feature>
<proteinExistence type="predicted"/>
<feature type="transmembrane region" description="Helical" evidence="1">
    <location>
        <begin position="177"/>
        <end position="199"/>
    </location>
</feature>
<comment type="caution">
    <text evidence="2">The sequence shown here is derived from an EMBL/GenBank/DDBJ whole genome shotgun (WGS) entry which is preliminary data.</text>
</comment>
<name>A0ABT4RPC1_9ACTN</name>
<gene>
    <name evidence="2" type="ORF">OJ962_23120</name>
</gene>
<keyword evidence="1" id="KW-1133">Transmembrane helix</keyword>
<organism evidence="2 3">
    <name type="scientific">Solirubrobacter deserti</name>
    <dbReference type="NCBI Taxonomy" id="2282478"/>
    <lineage>
        <taxon>Bacteria</taxon>
        <taxon>Bacillati</taxon>
        <taxon>Actinomycetota</taxon>
        <taxon>Thermoleophilia</taxon>
        <taxon>Solirubrobacterales</taxon>
        <taxon>Solirubrobacteraceae</taxon>
        <taxon>Solirubrobacter</taxon>
    </lineage>
</organism>
<keyword evidence="3" id="KW-1185">Reference proteome</keyword>
<feature type="transmembrane region" description="Helical" evidence="1">
    <location>
        <begin position="234"/>
        <end position="260"/>
    </location>
</feature>
<evidence type="ECO:0000313" key="3">
    <source>
        <dbReference type="Proteomes" id="UP001147700"/>
    </source>
</evidence>
<keyword evidence="2" id="KW-0378">Hydrolase</keyword>
<dbReference type="GO" id="GO:0016787">
    <property type="term" value="F:hydrolase activity"/>
    <property type="evidence" value="ECO:0007669"/>
    <property type="project" value="UniProtKB-KW"/>
</dbReference>